<dbReference type="SUPFAM" id="SSF51905">
    <property type="entry name" value="FAD/NAD(P)-binding domain"/>
    <property type="match status" value="1"/>
</dbReference>
<sequence>MSPPVDRIPSDERLPEAADVVIIGGGIIGVSAALHLARQGRSVALIEKGQVGAEQSSRNWGWCRVQGRDPEEIPLAQASLRLWGDMNEVIGGESGFRRTGIIRATRDPAQMAEWESWAAEAQGMQQHTRVLSAAEVKEMLPGNVEPFIGGLHTPSDGRAEPSMAAPAIAAGARKLGNLSIHQECAARGLETTGGRVSAVVTEKGRIRSDAVILSGGAWSSLFLKRHGVTLPAAVVNATAFRTQPGPDLTEGNLSTLAYCLRRRLDGGYTVALSGVGTLELTPDNLLNARAFWPMFKKRRKNLRFRLGRRFLDGMRQRADWSMDAPSPFEAERVRDPVPDPALVERALSSLRAAYPGHRIEVAEAWGGAIDSTPDAVPVISPCEGMPGLTLATGFSGHGFGIGPAAGTLAANLATGEAPIVDPRAFRHSRFLSGEPIRPSRSL</sequence>
<protein>
    <submittedName>
        <fullName evidence="4">FAD-binding oxidoreductase</fullName>
    </submittedName>
</protein>
<evidence type="ECO:0000259" key="3">
    <source>
        <dbReference type="Pfam" id="PF01266"/>
    </source>
</evidence>
<accession>A0ABT3NTV9</accession>
<dbReference type="Pfam" id="PF01266">
    <property type="entry name" value="DAO"/>
    <property type="match status" value="1"/>
</dbReference>
<dbReference type="Proteomes" id="UP001526430">
    <property type="component" value="Unassembled WGS sequence"/>
</dbReference>
<dbReference type="InterPro" id="IPR036188">
    <property type="entry name" value="FAD/NAD-bd_sf"/>
</dbReference>
<dbReference type="RefSeq" id="WP_301589514.1">
    <property type="nucleotide sequence ID" value="NZ_JAPFQI010000004.1"/>
</dbReference>
<dbReference type="Gene3D" id="3.30.9.10">
    <property type="entry name" value="D-Amino Acid Oxidase, subunit A, domain 2"/>
    <property type="match status" value="1"/>
</dbReference>
<keyword evidence="2" id="KW-0560">Oxidoreductase</keyword>
<feature type="domain" description="FAD dependent oxidoreductase" evidence="3">
    <location>
        <begin position="19"/>
        <end position="412"/>
    </location>
</feature>
<dbReference type="PANTHER" id="PTHR13847">
    <property type="entry name" value="SARCOSINE DEHYDROGENASE-RELATED"/>
    <property type="match status" value="1"/>
</dbReference>
<name>A0ABT3NTV9_9PROT</name>
<evidence type="ECO:0000313" key="4">
    <source>
        <dbReference type="EMBL" id="MCW8085602.1"/>
    </source>
</evidence>
<keyword evidence="5" id="KW-1185">Reference proteome</keyword>
<gene>
    <name evidence="4" type="ORF">OF850_08200</name>
</gene>
<dbReference type="PANTHER" id="PTHR13847:SF280">
    <property type="entry name" value="D-AMINO ACID DEHYDROGENASE"/>
    <property type="match status" value="1"/>
</dbReference>
<dbReference type="InterPro" id="IPR006076">
    <property type="entry name" value="FAD-dep_OxRdtase"/>
</dbReference>
<evidence type="ECO:0000256" key="1">
    <source>
        <dbReference type="ARBA" id="ARBA00009410"/>
    </source>
</evidence>
<dbReference type="Gene3D" id="3.50.50.60">
    <property type="entry name" value="FAD/NAD(P)-binding domain"/>
    <property type="match status" value="2"/>
</dbReference>
<evidence type="ECO:0000256" key="2">
    <source>
        <dbReference type="ARBA" id="ARBA00023002"/>
    </source>
</evidence>
<comment type="similarity">
    <text evidence="1">Belongs to the DadA oxidoreductase family.</text>
</comment>
<reference evidence="4 5" key="1">
    <citation type="submission" date="2022-10" db="EMBL/GenBank/DDBJ databases">
        <title>Roseococcus glaciei nov., sp. nov., isolated from glacier.</title>
        <authorList>
            <person name="Liu Q."/>
            <person name="Xin Y.-H."/>
        </authorList>
    </citation>
    <scope>NUCLEOTIDE SEQUENCE [LARGE SCALE GENOMIC DNA]</scope>
    <source>
        <strain evidence="4 5">MDT2-1-1</strain>
    </source>
</reference>
<evidence type="ECO:0000313" key="5">
    <source>
        <dbReference type="Proteomes" id="UP001526430"/>
    </source>
</evidence>
<organism evidence="4 5">
    <name type="scientific">Sabulicella glaciei</name>
    <dbReference type="NCBI Taxonomy" id="2984948"/>
    <lineage>
        <taxon>Bacteria</taxon>
        <taxon>Pseudomonadati</taxon>
        <taxon>Pseudomonadota</taxon>
        <taxon>Alphaproteobacteria</taxon>
        <taxon>Acetobacterales</taxon>
        <taxon>Acetobacteraceae</taxon>
        <taxon>Sabulicella</taxon>
    </lineage>
</organism>
<dbReference type="EMBL" id="JAPFQI010000004">
    <property type="protein sequence ID" value="MCW8085602.1"/>
    <property type="molecule type" value="Genomic_DNA"/>
</dbReference>
<comment type="caution">
    <text evidence="4">The sequence shown here is derived from an EMBL/GenBank/DDBJ whole genome shotgun (WGS) entry which is preliminary data.</text>
</comment>
<proteinExistence type="inferred from homology"/>